<feature type="chain" id="PRO_5002372261" description="Protein kinase domain-containing protein" evidence="13">
    <location>
        <begin position="36"/>
        <end position="800"/>
    </location>
</feature>
<dbReference type="Gene3D" id="3.30.200.20">
    <property type="entry name" value="Phosphorylase Kinase, domain 1"/>
    <property type="match status" value="3"/>
</dbReference>
<dbReference type="GO" id="GO:0030247">
    <property type="term" value="F:polysaccharide binding"/>
    <property type="evidence" value="ECO:0007669"/>
    <property type="project" value="InterPro"/>
</dbReference>
<feature type="domain" description="Protein kinase" evidence="14">
    <location>
        <begin position="421"/>
        <end position="799"/>
    </location>
</feature>
<evidence type="ECO:0000256" key="13">
    <source>
        <dbReference type="SAM" id="SignalP"/>
    </source>
</evidence>
<evidence type="ECO:0000256" key="11">
    <source>
        <dbReference type="PROSITE-ProRule" id="PRU10141"/>
    </source>
</evidence>
<reference evidence="17" key="1">
    <citation type="submission" date="2013-06" db="EMBL/GenBank/DDBJ databases">
        <authorList>
            <person name="Zhao Q."/>
        </authorList>
    </citation>
    <scope>NUCLEOTIDE SEQUENCE</scope>
    <source>
        <strain evidence="17">cv. W1943</strain>
    </source>
</reference>
<evidence type="ECO:0000259" key="14">
    <source>
        <dbReference type="PROSITE" id="PS50011"/>
    </source>
</evidence>
<dbReference type="InterPro" id="IPR000742">
    <property type="entry name" value="EGF"/>
</dbReference>
<dbReference type="InterPro" id="IPR000152">
    <property type="entry name" value="EGF-type_Asp/Asn_hydroxyl_site"/>
</dbReference>
<reference evidence="16" key="2">
    <citation type="submission" date="2015-06" db="UniProtKB">
        <authorList>
            <consortium name="EnsemblPlants"/>
        </authorList>
    </citation>
    <scope>IDENTIFICATION</scope>
</reference>
<evidence type="ECO:0000256" key="10">
    <source>
        <dbReference type="PROSITE-ProRule" id="PRU00076"/>
    </source>
</evidence>
<dbReference type="SMART" id="SM00220">
    <property type="entry name" value="S_TKc"/>
    <property type="match status" value="1"/>
</dbReference>
<dbReference type="eggNOG" id="KOG1187">
    <property type="taxonomic scope" value="Eukaryota"/>
</dbReference>
<dbReference type="Gramene" id="ORUFI11G24860.1">
    <property type="protein sequence ID" value="ORUFI11G24860.1"/>
    <property type="gene ID" value="ORUFI11G24860"/>
</dbReference>
<dbReference type="Pfam" id="PF07714">
    <property type="entry name" value="PK_Tyr_Ser-Thr"/>
    <property type="match status" value="2"/>
</dbReference>
<dbReference type="SUPFAM" id="SSF57196">
    <property type="entry name" value="EGF/Laminin"/>
    <property type="match status" value="1"/>
</dbReference>
<dbReference type="PROSITE" id="PS01187">
    <property type="entry name" value="EGF_CA"/>
    <property type="match status" value="1"/>
</dbReference>
<dbReference type="PROSITE" id="PS00107">
    <property type="entry name" value="PROTEIN_KINASE_ATP"/>
    <property type="match status" value="1"/>
</dbReference>
<evidence type="ECO:0000259" key="15">
    <source>
        <dbReference type="PROSITE" id="PS50026"/>
    </source>
</evidence>
<dbReference type="Proteomes" id="UP000008022">
    <property type="component" value="Unassembled WGS sequence"/>
</dbReference>
<evidence type="ECO:0000256" key="4">
    <source>
        <dbReference type="ARBA" id="ARBA00022729"/>
    </source>
</evidence>
<dbReference type="SMART" id="SM00179">
    <property type="entry name" value="EGF_CA"/>
    <property type="match status" value="1"/>
</dbReference>
<dbReference type="PROSITE" id="PS50011">
    <property type="entry name" value="PROTEIN_KINASE_DOM"/>
    <property type="match status" value="1"/>
</dbReference>
<organism evidence="16 17">
    <name type="scientific">Oryza rufipogon</name>
    <name type="common">Brownbeard rice</name>
    <name type="synonym">Asian wild rice</name>
    <dbReference type="NCBI Taxonomy" id="4529"/>
    <lineage>
        <taxon>Eukaryota</taxon>
        <taxon>Viridiplantae</taxon>
        <taxon>Streptophyta</taxon>
        <taxon>Embryophyta</taxon>
        <taxon>Tracheophyta</taxon>
        <taxon>Spermatophyta</taxon>
        <taxon>Magnoliopsida</taxon>
        <taxon>Liliopsida</taxon>
        <taxon>Poales</taxon>
        <taxon>Poaceae</taxon>
        <taxon>BOP clade</taxon>
        <taxon>Oryzoideae</taxon>
        <taxon>Oryzeae</taxon>
        <taxon>Oryzinae</taxon>
        <taxon>Oryza</taxon>
    </lineage>
</organism>
<keyword evidence="12" id="KW-0812">Transmembrane</keyword>
<dbReference type="InterPro" id="IPR025287">
    <property type="entry name" value="WAK_GUB"/>
</dbReference>
<evidence type="ECO:0000256" key="2">
    <source>
        <dbReference type="ARBA" id="ARBA00022527"/>
    </source>
</evidence>
<dbReference type="InterPro" id="IPR000719">
    <property type="entry name" value="Prot_kinase_dom"/>
</dbReference>
<evidence type="ECO:0000256" key="3">
    <source>
        <dbReference type="ARBA" id="ARBA00022679"/>
    </source>
</evidence>
<dbReference type="SMART" id="SM00181">
    <property type="entry name" value="EGF"/>
    <property type="match status" value="2"/>
</dbReference>
<feature type="signal peptide" evidence="13">
    <location>
        <begin position="1"/>
        <end position="35"/>
    </location>
</feature>
<keyword evidence="8" id="KW-1015">Disulfide bond</keyword>
<dbReference type="OMA" id="CICRFPH"/>
<dbReference type="InterPro" id="IPR011009">
    <property type="entry name" value="Kinase-like_dom_sf"/>
</dbReference>
<dbReference type="PROSITE" id="PS00010">
    <property type="entry name" value="ASX_HYDROXYL"/>
    <property type="match status" value="1"/>
</dbReference>
<keyword evidence="3" id="KW-0808">Transferase</keyword>
<dbReference type="Gene3D" id="2.10.25.10">
    <property type="entry name" value="Laminin"/>
    <property type="match status" value="1"/>
</dbReference>
<dbReference type="Gene3D" id="1.10.510.10">
    <property type="entry name" value="Transferase(Phosphotransferase) domain 1"/>
    <property type="match status" value="1"/>
</dbReference>
<evidence type="ECO:0000256" key="1">
    <source>
        <dbReference type="ARBA" id="ARBA00004479"/>
    </source>
</evidence>
<sequence length="800" mass="87417">MANKNDVMRVVAILAMPQQLIIVLLLLFHAAAAGGQRAGCSSKCGDVDIPFPFGVGVGVDCALPGFNVSCNHSFTPPRPYYIDAEIMDISLEKGEMRVYSPVLQDYCNNSPNTIESSVSTPPAPRSRNEFTAIGCGAIGLLWGKDDGSYLTGCITSCASLDAAARDGEPCTGLGCCHVPSIPPNLNVLNLEWADPSLVPNVAWDQGAPCSYAFLAEKGWYKFSRKDFGRSGNKIFANRDGEMVVPTVLDWAIRGTNGLCSGSVAPTCVSDHSYCANVTNGDGYLCKCLKGYDGNPYLKGNGGCIDIDECHLRTKSSIYGQHYPCYNGSRCQNTDGGYKCICRFPHRGDGTGKGCKPIIPLRIVATLAMVCAMVALLGLAWFIRCEHKAWEQRGFFESNGGQLLKDMGVTTFTQEQLDTITNKKRTKIGKGTFGEVYKGLHDDQEVAVKYSTAKSSIRRGKYEFVKEMAFRKSISSNGDGTLGQKASVNEIIVQSQMRHDNVVRLIGCCMETEVPMLVFEFIPNGSLETSSIRRGKYEFVKEMAFIKSISSNGDGTLGQKASVNEIIVQSQMQHDNVVRLIGCCMETEVPMLVFEFIPNGSLETTVLHGPDLRALSLPERLDIAIGSAAALAYMHSLGLQSIIHGDVKPANILLGKDLVPKVSDFGSSKLGLATKEVCADKNYIDPVCMKTNIVTQKSDVYSFGIVLIELITRKKAKYDGRNVQSDFVNCHTDNNARREMYDQDMLHTDAHSLQPDQCIECLDTMAAIAVRCLKDDVDERPTMAEVLEELKQLRASNELMV</sequence>
<dbReference type="Pfam" id="PF13947">
    <property type="entry name" value="GUB_WAK_bind"/>
    <property type="match status" value="1"/>
</dbReference>
<dbReference type="GO" id="GO:0005509">
    <property type="term" value="F:calcium ion binding"/>
    <property type="evidence" value="ECO:0007669"/>
    <property type="project" value="InterPro"/>
</dbReference>
<keyword evidence="5 11" id="KW-0547">Nucleotide-binding</keyword>
<dbReference type="InterPro" id="IPR008271">
    <property type="entry name" value="Ser/Thr_kinase_AS"/>
</dbReference>
<proteinExistence type="predicted"/>
<keyword evidence="6" id="KW-0418">Kinase</keyword>
<keyword evidence="17" id="KW-1185">Reference proteome</keyword>
<dbReference type="FunFam" id="1.10.510.10:FF:000606">
    <property type="entry name" value="Wall-associated receptor kinase 3"/>
    <property type="match status" value="1"/>
</dbReference>
<evidence type="ECO:0000313" key="17">
    <source>
        <dbReference type="Proteomes" id="UP000008022"/>
    </source>
</evidence>
<keyword evidence="2" id="KW-0723">Serine/threonine-protein kinase</keyword>
<dbReference type="GO" id="GO:0005524">
    <property type="term" value="F:ATP binding"/>
    <property type="evidence" value="ECO:0007669"/>
    <property type="project" value="UniProtKB-UniRule"/>
</dbReference>
<comment type="caution">
    <text evidence="10">Lacks conserved residue(s) required for the propagation of feature annotation.</text>
</comment>
<evidence type="ECO:0000313" key="16">
    <source>
        <dbReference type="EnsemblPlants" id="ORUFI11G24860.1"/>
    </source>
</evidence>
<dbReference type="AlphaFoldDB" id="A0A0E0RC53"/>
<dbReference type="GO" id="GO:0007166">
    <property type="term" value="P:cell surface receptor signaling pathway"/>
    <property type="evidence" value="ECO:0007669"/>
    <property type="project" value="InterPro"/>
</dbReference>
<evidence type="ECO:0000256" key="12">
    <source>
        <dbReference type="SAM" id="Phobius"/>
    </source>
</evidence>
<dbReference type="PANTHER" id="PTHR27005:SF162">
    <property type="entry name" value="OS11G0691500 PROTEIN"/>
    <property type="match status" value="1"/>
</dbReference>
<dbReference type="PROSITE" id="PS50026">
    <property type="entry name" value="EGF_3"/>
    <property type="match status" value="1"/>
</dbReference>
<protein>
    <recommendedName>
        <fullName evidence="18">Protein kinase domain-containing protein</fullName>
    </recommendedName>
</protein>
<evidence type="ECO:0000256" key="7">
    <source>
        <dbReference type="ARBA" id="ARBA00022840"/>
    </source>
</evidence>
<dbReference type="HOGENOM" id="CLU_000288_43_5_1"/>
<dbReference type="PROSITE" id="PS00108">
    <property type="entry name" value="PROTEIN_KINASE_ST"/>
    <property type="match status" value="1"/>
</dbReference>
<dbReference type="InterPro" id="IPR001245">
    <property type="entry name" value="Ser-Thr/Tyr_kinase_cat_dom"/>
</dbReference>
<accession>A0A0E0RC53</accession>
<feature type="domain" description="EGF-like" evidence="15">
    <location>
        <begin position="305"/>
        <end position="355"/>
    </location>
</feature>
<dbReference type="InterPro" id="IPR045274">
    <property type="entry name" value="WAK-like"/>
</dbReference>
<dbReference type="GO" id="GO:0005886">
    <property type="term" value="C:plasma membrane"/>
    <property type="evidence" value="ECO:0007669"/>
    <property type="project" value="TreeGrafter"/>
</dbReference>
<dbReference type="InterPro" id="IPR017441">
    <property type="entry name" value="Protein_kinase_ATP_BS"/>
</dbReference>
<dbReference type="InterPro" id="IPR001881">
    <property type="entry name" value="EGF-like_Ca-bd_dom"/>
</dbReference>
<keyword evidence="12" id="KW-0472">Membrane</keyword>
<evidence type="ECO:0000256" key="5">
    <source>
        <dbReference type="ARBA" id="ARBA00022741"/>
    </source>
</evidence>
<dbReference type="PANTHER" id="PTHR27005">
    <property type="entry name" value="WALL-ASSOCIATED RECEPTOR KINASE-LIKE 21"/>
    <property type="match status" value="1"/>
</dbReference>
<evidence type="ECO:0008006" key="18">
    <source>
        <dbReference type="Google" id="ProtNLM"/>
    </source>
</evidence>
<evidence type="ECO:0000256" key="9">
    <source>
        <dbReference type="ARBA" id="ARBA00023180"/>
    </source>
</evidence>
<keyword evidence="10" id="KW-0245">EGF-like domain</keyword>
<keyword evidence="9" id="KW-0325">Glycoprotein</keyword>
<keyword evidence="4 13" id="KW-0732">Signal</keyword>
<dbReference type="SUPFAM" id="SSF56112">
    <property type="entry name" value="Protein kinase-like (PK-like)"/>
    <property type="match status" value="2"/>
</dbReference>
<dbReference type="InterPro" id="IPR018097">
    <property type="entry name" value="EGF_Ca-bd_CS"/>
</dbReference>
<evidence type="ECO:0000256" key="8">
    <source>
        <dbReference type="ARBA" id="ARBA00023157"/>
    </source>
</evidence>
<feature type="binding site" evidence="11">
    <location>
        <position position="448"/>
    </location>
    <ligand>
        <name>ATP</name>
        <dbReference type="ChEBI" id="CHEBI:30616"/>
    </ligand>
</feature>
<keyword evidence="12" id="KW-1133">Transmembrane helix</keyword>
<keyword evidence="7 11" id="KW-0067">ATP-binding</keyword>
<name>A0A0E0RC53_ORYRU</name>
<dbReference type="EnsemblPlants" id="ORUFI11G24860.1">
    <property type="protein sequence ID" value="ORUFI11G24860.1"/>
    <property type="gene ID" value="ORUFI11G24860"/>
</dbReference>
<evidence type="ECO:0000256" key="6">
    <source>
        <dbReference type="ARBA" id="ARBA00022777"/>
    </source>
</evidence>
<dbReference type="STRING" id="4529.A0A0E0RC53"/>
<feature type="transmembrane region" description="Helical" evidence="12">
    <location>
        <begin position="362"/>
        <end position="382"/>
    </location>
</feature>
<comment type="subcellular location">
    <subcellularLocation>
        <location evidence="1">Membrane</location>
        <topology evidence="1">Single-pass type I membrane protein</topology>
    </subcellularLocation>
</comment>
<dbReference type="GO" id="GO:0004674">
    <property type="term" value="F:protein serine/threonine kinase activity"/>
    <property type="evidence" value="ECO:0007669"/>
    <property type="project" value="UniProtKB-KW"/>
</dbReference>
<dbReference type="CDD" id="cd00054">
    <property type="entry name" value="EGF_CA"/>
    <property type="match status" value="1"/>
</dbReference>